<dbReference type="OrthoDB" id="9807911at2"/>
<dbReference type="CDD" id="cd02440">
    <property type="entry name" value="AdoMet_MTases"/>
    <property type="match status" value="1"/>
</dbReference>
<dbReference type="SUPFAM" id="SSF53335">
    <property type="entry name" value="S-adenosyl-L-methionine-dependent methyltransferases"/>
    <property type="match status" value="1"/>
</dbReference>
<dbReference type="AlphaFoldDB" id="A0A4R2NXD3"/>
<feature type="domain" description="Methyltransferase" evidence="2">
    <location>
        <begin position="58"/>
        <end position="148"/>
    </location>
</feature>
<reference evidence="3 4" key="1">
    <citation type="submission" date="2019-03" db="EMBL/GenBank/DDBJ databases">
        <title>Genomic Encyclopedia of Type Strains, Phase IV (KMG-IV): sequencing the most valuable type-strain genomes for metagenomic binning, comparative biology and taxonomic classification.</title>
        <authorList>
            <person name="Goeker M."/>
        </authorList>
    </citation>
    <scope>NUCLEOTIDE SEQUENCE [LARGE SCALE GENOMIC DNA]</scope>
    <source>
        <strain evidence="3 4">DSM 2781</strain>
    </source>
</reference>
<dbReference type="PANTHER" id="PTHR43861">
    <property type="entry name" value="TRANS-ACONITATE 2-METHYLTRANSFERASE-RELATED"/>
    <property type="match status" value="1"/>
</dbReference>
<keyword evidence="1 3" id="KW-0808">Transferase</keyword>
<dbReference type="Pfam" id="PF13649">
    <property type="entry name" value="Methyltransf_25"/>
    <property type="match status" value="1"/>
</dbReference>
<keyword evidence="3" id="KW-0489">Methyltransferase</keyword>
<dbReference type="InterPro" id="IPR041698">
    <property type="entry name" value="Methyltransf_25"/>
</dbReference>
<gene>
    <name evidence="3" type="ORF">EV656_10237</name>
</gene>
<evidence type="ECO:0000256" key="1">
    <source>
        <dbReference type="ARBA" id="ARBA00022679"/>
    </source>
</evidence>
<dbReference type="EMBL" id="SLXL01000002">
    <property type="protein sequence ID" value="TCP26075.1"/>
    <property type="molecule type" value="Genomic_DNA"/>
</dbReference>
<dbReference type="InterPro" id="IPR029063">
    <property type="entry name" value="SAM-dependent_MTases_sf"/>
</dbReference>
<dbReference type="GO" id="GO:0008168">
    <property type="term" value="F:methyltransferase activity"/>
    <property type="evidence" value="ECO:0007669"/>
    <property type="project" value="UniProtKB-KW"/>
</dbReference>
<keyword evidence="4" id="KW-1185">Reference proteome</keyword>
<accession>A0A4R2NXD3</accession>
<proteinExistence type="predicted"/>
<evidence type="ECO:0000259" key="2">
    <source>
        <dbReference type="Pfam" id="PF13649"/>
    </source>
</evidence>
<comment type="caution">
    <text evidence="3">The sequence shown here is derived from an EMBL/GenBank/DDBJ whole genome shotgun (WGS) entry which is preliminary data.</text>
</comment>
<name>A0A4R2NXD3_RHOAD</name>
<sequence>MAQTTYLDDVYDIAERDGLETLYAKWAGSYDDELTENGYITPARVARAMAATGCKGPVLDIGCGTGLSGAALRAAGFAQIDGADISAPMLEEARKKGLYRDLLVTDPDAPLPVTPGDYPTIAAIGVVTTGAAPAEFLEDLAAALAPGGHLAFSFNDHALEDESYSAALDRLLASDFTLVFREYGPHFHQRDMGSAVYVIEKM</sequence>
<dbReference type="RefSeq" id="WP_132599574.1">
    <property type="nucleotide sequence ID" value="NZ_NRRP01000032.1"/>
</dbReference>
<protein>
    <submittedName>
        <fullName evidence="3">Methyltransferase family protein</fullName>
    </submittedName>
</protein>
<organism evidence="3 4">
    <name type="scientific">Rhodovulum adriaticum</name>
    <name type="common">Rhodopseudomonas adriatica</name>
    <dbReference type="NCBI Taxonomy" id="35804"/>
    <lineage>
        <taxon>Bacteria</taxon>
        <taxon>Pseudomonadati</taxon>
        <taxon>Pseudomonadota</taxon>
        <taxon>Alphaproteobacteria</taxon>
        <taxon>Rhodobacterales</taxon>
        <taxon>Paracoccaceae</taxon>
        <taxon>Rhodovulum</taxon>
    </lineage>
</organism>
<dbReference type="GO" id="GO:0032259">
    <property type="term" value="P:methylation"/>
    <property type="evidence" value="ECO:0007669"/>
    <property type="project" value="UniProtKB-KW"/>
</dbReference>
<dbReference type="Proteomes" id="UP000295733">
    <property type="component" value="Unassembled WGS sequence"/>
</dbReference>
<dbReference type="Gene3D" id="3.40.50.150">
    <property type="entry name" value="Vaccinia Virus protein VP39"/>
    <property type="match status" value="1"/>
</dbReference>
<evidence type="ECO:0000313" key="3">
    <source>
        <dbReference type="EMBL" id="TCP26075.1"/>
    </source>
</evidence>
<evidence type="ECO:0000313" key="4">
    <source>
        <dbReference type="Proteomes" id="UP000295733"/>
    </source>
</evidence>